<dbReference type="EMBL" id="JAIBSC010000096">
    <property type="protein sequence ID" value="KAH1898371.1"/>
    <property type="molecule type" value="Genomic_DNA"/>
</dbReference>
<evidence type="ECO:0000256" key="15">
    <source>
        <dbReference type="ARBA" id="ARBA00082909"/>
    </source>
</evidence>
<dbReference type="Gene3D" id="3.30.2350.10">
    <property type="entry name" value="Pseudouridine synthase"/>
    <property type="match status" value="1"/>
</dbReference>
<feature type="compositionally biased region" description="Basic residues" evidence="16">
    <location>
        <begin position="460"/>
        <end position="477"/>
    </location>
</feature>
<keyword evidence="7" id="KW-0493">Microtubule</keyword>
<dbReference type="Pfam" id="PF08068">
    <property type="entry name" value="DKCLD"/>
    <property type="match status" value="1"/>
</dbReference>
<dbReference type="GO" id="GO:0003723">
    <property type="term" value="F:RNA binding"/>
    <property type="evidence" value="ECO:0007669"/>
    <property type="project" value="InterPro"/>
</dbReference>
<dbReference type="GO" id="GO:0005874">
    <property type="term" value="C:microtubule"/>
    <property type="evidence" value="ECO:0007669"/>
    <property type="project" value="UniProtKB-KW"/>
</dbReference>
<dbReference type="PANTHER" id="PTHR23127:SF0">
    <property type="entry name" value="H_ACA RIBONUCLEOPROTEIN COMPLEX SUBUNIT DKC1"/>
    <property type="match status" value="1"/>
</dbReference>
<dbReference type="NCBIfam" id="TIGR00425">
    <property type="entry name" value="CBF5"/>
    <property type="match status" value="1"/>
</dbReference>
<comment type="caution">
    <text evidence="19">The sequence shown here is derived from an EMBL/GenBank/DDBJ whole genome shotgun (WGS) entry which is preliminary data.</text>
</comment>
<dbReference type="Pfam" id="PF01509">
    <property type="entry name" value="TruB_N"/>
    <property type="match status" value="1"/>
</dbReference>
<dbReference type="GO" id="GO:0031120">
    <property type="term" value="P:snRNA pseudouridine synthesis"/>
    <property type="evidence" value="ECO:0007669"/>
    <property type="project" value="TreeGrafter"/>
</dbReference>
<evidence type="ECO:0000256" key="16">
    <source>
        <dbReference type="SAM" id="MobiDB-lite"/>
    </source>
</evidence>
<evidence type="ECO:0000256" key="11">
    <source>
        <dbReference type="ARBA" id="ARBA00062786"/>
    </source>
</evidence>
<comment type="function">
    <text evidence="10">Catalytic subunit of H/ACA small nucleolar ribonucleoprotein (H/ACA snoRNP) complex, which catalyzes pseudouridylation of rRNA. This involves the isomerization of uridine such that the ribose is subsequently attached to C5, instead of the normal N1. Pseudouridine ('psi') residues may serve to stabilize the conformation of rRNAs and play a central role in ribosomal RNA processing. The H/ACA snoRNP complex also mediates pseudouridylation of other types of RNAs. Catalyzes pseudouridylation at position 93 in U2 snRNA. Also catalyzes pseudouridylation of mRNAs; H/ACA-type snoRNAs probably guide pseudouridylation of mRNAs.</text>
</comment>
<dbReference type="GO" id="GO:0000495">
    <property type="term" value="P:box H/ACA sno(s)RNA 3'-end processing"/>
    <property type="evidence" value="ECO:0007669"/>
    <property type="project" value="TreeGrafter"/>
</dbReference>
<dbReference type="InterPro" id="IPR002478">
    <property type="entry name" value="PUA"/>
</dbReference>
<dbReference type="SUPFAM" id="SSF55120">
    <property type="entry name" value="Pseudouridine synthase"/>
    <property type="match status" value="1"/>
</dbReference>
<evidence type="ECO:0000256" key="4">
    <source>
        <dbReference type="ARBA" id="ARBA00004604"/>
    </source>
</evidence>
<evidence type="ECO:0000313" key="20">
    <source>
        <dbReference type="Proteomes" id="UP000813423"/>
    </source>
</evidence>
<dbReference type="FunFam" id="3.30.2350.10:FF:000001">
    <property type="entry name" value="H/ACA ribonucleoprotein complex subunit CBF5"/>
    <property type="match status" value="1"/>
</dbReference>
<keyword evidence="8" id="KW-0413">Isomerase</keyword>
<dbReference type="OMA" id="KYGRTNE"/>
<dbReference type="AlphaFoldDB" id="A0A229WEG1"/>
<evidence type="ECO:0000259" key="18">
    <source>
        <dbReference type="SMART" id="SM01136"/>
    </source>
</evidence>
<dbReference type="InterPro" id="IPR015947">
    <property type="entry name" value="PUA-like_sf"/>
</dbReference>
<organism evidence="19 20">
    <name type="scientific">Aspergillus fumigatus</name>
    <name type="common">Neosartorya fumigata</name>
    <dbReference type="NCBI Taxonomy" id="746128"/>
    <lineage>
        <taxon>Eukaryota</taxon>
        <taxon>Fungi</taxon>
        <taxon>Dikarya</taxon>
        <taxon>Ascomycota</taxon>
        <taxon>Pezizomycotina</taxon>
        <taxon>Eurotiomycetes</taxon>
        <taxon>Eurotiomycetidae</taxon>
        <taxon>Eurotiales</taxon>
        <taxon>Aspergillaceae</taxon>
        <taxon>Aspergillus</taxon>
        <taxon>Aspergillus subgen. Fumigati</taxon>
    </lineage>
</organism>
<dbReference type="GO" id="GO:1990481">
    <property type="term" value="P:mRNA pseudouridine synthesis"/>
    <property type="evidence" value="ECO:0007669"/>
    <property type="project" value="TreeGrafter"/>
</dbReference>
<gene>
    <name evidence="19" type="primary">CBF5</name>
    <name evidence="19" type="ORF">KXV57_009645</name>
</gene>
<dbReference type="InterPro" id="IPR020103">
    <property type="entry name" value="PsdUridine_synth_cat_dom_sf"/>
</dbReference>
<dbReference type="PANTHER" id="PTHR23127">
    <property type="entry name" value="CENTROMERE/MICROTUBULE BINDING PROTEIN CBF5"/>
    <property type="match status" value="1"/>
</dbReference>
<dbReference type="InterPro" id="IPR012960">
    <property type="entry name" value="Dyskerin-like"/>
</dbReference>
<feature type="compositionally biased region" description="Low complexity" evidence="16">
    <location>
        <begin position="400"/>
        <end position="410"/>
    </location>
</feature>
<dbReference type="PROSITE" id="PS50890">
    <property type="entry name" value="PUA"/>
    <property type="match status" value="1"/>
</dbReference>
<comment type="catalytic activity">
    <reaction evidence="2">
        <text>uridine in snRNA = pseudouridine in snRNA</text>
        <dbReference type="Rhea" id="RHEA:51124"/>
        <dbReference type="Rhea" id="RHEA-COMP:12891"/>
        <dbReference type="Rhea" id="RHEA-COMP:12892"/>
        <dbReference type="ChEBI" id="CHEBI:65314"/>
        <dbReference type="ChEBI" id="CHEBI:65315"/>
    </reaction>
</comment>
<dbReference type="NCBIfam" id="NF003280">
    <property type="entry name" value="PRK04270.1"/>
    <property type="match status" value="1"/>
</dbReference>
<evidence type="ECO:0000256" key="5">
    <source>
        <dbReference type="ARBA" id="ARBA00008999"/>
    </source>
</evidence>
<dbReference type="InterPro" id="IPR036974">
    <property type="entry name" value="PUA_sf"/>
</dbReference>
<accession>A0A229WEG1</accession>
<dbReference type="GO" id="GO:0009982">
    <property type="term" value="F:pseudouridine synthase activity"/>
    <property type="evidence" value="ECO:0007669"/>
    <property type="project" value="InterPro"/>
</dbReference>
<dbReference type="InterPro" id="IPR032819">
    <property type="entry name" value="TruB_C"/>
</dbReference>
<evidence type="ECO:0000256" key="2">
    <source>
        <dbReference type="ARBA" id="ARBA00001832"/>
    </source>
</evidence>
<dbReference type="Pfam" id="PF01472">
    <property type="entry name" value="PUA"/>
    <property type="match status" value="1"/>
</dbReference>
<dbReference type="InterPro" id="IPR004802">
    <property type="entry name" value="tRNA_PsdUridine_synth_B_fam"/>
</dbReference>
<evidence type="ECO:0000313" key="19">
    <source>
        <dbReference type="EMBL" id="KAH1898371.1"/>
    </source>
</evidence>
<dbReference type="GO" id="GO:0031118">
    <property type="term" value="P:rRNA pseudouridine synthesis"/>
    <property type="evidence" value="ECO:0007669"/>
    <property type="project" value="TreeGrafter"/>
</dbReference>
<keyword evidence="9" id="KW-0687">Ribonucleoprotein</keyword>
<comment type="similarity">
    <text evidence="5">Belongs to the pseudouridine synthase TruB family.</text>
</comment>
<evidence type="ECO:0000256" key="9">
    <source>
        <dbReference type="ARBA" id="ARBA00023274"/>
    </source>
</evidence>
<name>A0A229WEG1_ASPFM</name>
<evidence type="ECO:0000256" key="12">
    <source>
        <dbReference type="ARBA" id="ARBA00072225"/>
    </source>
</evidence>
<dbReference type="InterPro" id="IPR002501">
    <property type="entry name" value="PsdUridine_synth_N"/>
</dbReference>
<dbReference type="NCBIfam" id="TIGR00451">
    <property type="entry name" value="unchar_dom_2"/>
    <property type="match status" value="1"/>
</dbReference>
<dbReference type="Gene3D" id="2.30.130.10">
    <property type="entry name" value="PUA domain"/>
    <property type="match status" value="1"/>
</dbReference>
<evidence type="ECO:0000256" key="3">
    <source>
        <dbReference type="ARBA" id="ARBA00001896"/>
    </source>
</evidence>
<reference evidence="19" key="1">
    <citation type="submission" date="2021-08" db="EMBL/GenBank/DDBJ databases">
        <title>Global Aspergillus fumigatus from environmental and clinical sources.</title>
        <authorList>
            <person name="Barber A."/>
            <person name="Sae-Ong T."/>
        </authorList>
    </citation>
    <scope>NUCLEOTIDE SEQUENCE</scope>
    <source>
        <strain evidence="19">NRZ-2016-071</strain>
    </source>
</reference>
<feature type="compositionally biased region" description="Basic and acidic residues" evidence="16">
    <location>
        <begin position="435"/>
        <end position="459"/>
    </location>
</feature>
<dbReference type="CDD" id="cd02572">
    <property type="entry name" value="PseudoU_synth_hDyskerin"/>
    <property type="match status" value="1"/>
</dbReference>
<evidence type="ECO:0000256" key="6">
    <source>
        <dbReference type="ARBA" id="ARBA00019272"/>
    </source>
</evidence>
<comment type="catalytic activity">
    <reaction evidence="3">
        <text>uridine in 5S rRNA = pseudouridine in 5S rRNA</text>
        <dbReference type="Rhea" id="RHEA:47036"/>
        <dbReference type="Rhea" id="RHEA-COMP:11730"/>
        <dbReference type="Rhea" id="RHEA-COMP:11731"/>
        <dbReference type="ChEBI" id="CHEBI:65314"/>
        <dbReference type="ChEBI" id="CHEBI:65315"/>
    </reaction>
</comment>
<dbReference type="GO" id="GO:0031429">
    <property type="term" value="C:box H/ACA snoRNP complex"/>
    <property type="evidence" value="ECO:0007669"/>
    <property type="project" value="TreeGrafter"/>
</dbReference>
<dbReference type="SMART" id="SM01136">
    <property type="entry name" value="DKCLD"/>
    <property type="match status" value="1"/>
</dbReference>
<evidence type="ECO:0000256" key="14">
    <source>
        <dbReference type="ARBA" id="ARBA00081789"/>
    </source>
</evidence>
<feature type="domain" description="PUA" evidence="17">
    <location>
        <begin position="274"/>
        <end position="348"/>
    </location>
</feature>
<dbReference type="CDD" id="cd21148">
    <property type="entry name" value="PUA_Cbf5"/>
    <property type="match status" value="1"/>
</dbReference>
<dbReference type="Proteomes" id="UP000813423">
    <property type="component" value="Unassembled WGS sequence"/>
</dbReference>
<protein>
    <recommendedName>
        <fullName evidence="6">H/ACA ribonucleoprotein complex subunit CBF5</fullName>
    </recommendedName>
    <alternativeName>
        <fullName evidence="13">Centromere-binding factor 5</fullName>
    </alternativeName>
    <alternativeName>
        <fullName evidence="12">H/ACA ribonucleoprotein complex subunit cbf5</fullName>
    </alternativeName>
    <alternativeName>
        <fullName evidence="15">H/ACA snoRNP protein CBF5</fullName>
    </alternativeName>
    <alternativeName>
        <fullName evidence="14">Small nucleolar RNP protein CBF5</fullName>
    </alternativeName>
</protein>
<dbReference type="SUPFAM" id="SSF88697">
    <property type="entry name" value="PUA domain-like"/>
    <property type="match status" value="1"/>
</dbReference>
<proteinExistence type="inferred from homology"/>
<dbReference type="InterPro" id="IPR004521">
    <property type="entry name" value="Uncharacterised_CHP00451"/>
</dbReference>
<evidence type="ECO:0000259" key="17">
    <source>
        <dbReference type="SMART" id="SM00359"/>
    </source>
</evidence>
<sequence length="487" mass="54726">MAVSVTKEEMDYTIKPEAGASNISTEDWPLLLKNYDKLMVRTGHFTPIPAGCSPLKRDLKSYISSGVINLDKPSNPSSHEVVAWMKRILRAEKTGHSGTLDPKVTGCLIVCIDRATRLVKSQQGAGKEYVCVIRLHDKIPGGEAQFKRALETLTGALFQRPPLISAVKRQLRIRTIHESKLYEFDNDRHLGVFWVSCEAGTYIRTLCVHLGLLLGVGAHMQELRRVRSGAMDENNGLVTLHDVLDAQWMYDNQRDESYLRRVIQPLESLLTTYKRIVVKDSAVNAVCYGAKLMIPGLLRFEAGIEVNEEVVLMTTKGEAIAIGIAQMSTVELSTCDHGVVAKVKRCIMERDLYPRRWGLGPVALEKKKLKSAGKLDKYGRANEDTPAKWKTEYKDYSAPEEASAHAASESTAKEDVAAALTTEQDEAPSSPQSKMDVDETKEEKKRKRHEGETAEERAERKRKKKEKKEKKERRKSKQEKEDSDDSD</sequence>
<dbReference type="SMART" id="SM00359">
    <property type="entry name" value="PUA"/>
    <property type="match status" value="1"/>
</dbReference>
<evidence type="ECO:0000256" key="7">
    <source>
        <dbReference type="ARBA" id="ARBA00022701"/>
    </source>
</evidence>
<comment type="subunit">
    <text evidence="11">Component of the small nucleolar ribonucleoprotein particles containing H/ACA-type snoRNAs (H/ACA snoRNPs).</text>
</comment>
<evidence type="ECO:0000256" key="13">
    <source>
        <dbReference type="ARBA" id="ARBA00077661"/>
    </source>
</evidence>
<dbReference type="SMR" id="A0A229WEG1"/>
<evidence type="ECO:0000256" key="10">
    <source>
        <dbReference type="ARBA" id="ARBA00056777"/>
    </source>
</evidence>
<feature type="domain" description="Dyskerin-like" evidence="18">
    <location>
        <begin position="24"/>
        <end position="82"/>
    </location>
</feature>
<dbReference type="Pfam" id="PF16198">
    <property type="entry name" value="TruB_C_2"/>
    <property type="match status" value="1"/>
</dbReference>
<evidence type="ECO:0000256" key="1">
    <source>
        <dbReference type="ARBA" id="ARBA00001166"/>
    </source>
</evidence>
<feature type="region of interest" description="Disordered" evidence="16">
    <location>
        <begin position="400"/>
        <end position="487"/>
    </location>
</feature>
<comment type="subcellular location">
    <subcellularLocation>
        <location evidence="4">Nucleus</location>
        <location evidence="4">Nucleolus</location>
    </subcellularLocation>
</comment>
<comment type="catalytic activity">
    <reaction evidence="1">
        <text>a uridine in mRNA = a pseudouridine in mRNA</text>
        <dbReference type="Rhea" id="RHEA:56644"/>
        <dbReference type="Rhea" id="RHEA-COMP:14658"/>
        <dbReference type="Rhea" id="RHEA-COMP:14659"/>
        <dbReference type="ChEBI" id="CHEBI:65314"/>
        <dbReference type="ChEBI" id="CHEBI:65315"/>
    </reaction>
</comment>
<evidence type="ECO:0000256" key="8">
    <source>
        <dbReference type="ARBA" id="ARBA00023235"/>
    </source>
</evidence>